<dbReference type="Gene3D" id="2.120.10.70">
    <property type="entry name" value="Fucose-specific lectin"/>
    <property type="match status" value="1"/>
</dbReference>
<dbReference type="InterPro" id="IPR003961">
    <property type="entry name" value="FN3_dom"/>
</dbReference>
<gene>
    <name evidence="2" type="ORF">UFOPK4366_00067</name>
</gene>
<reference evidence="2" key="1">
    <citation type="submission" date="2020-05" db="EMBL/GenBank/DDBJ databases">
        <authorList>
            <person name="Chiriac C."/>
            <person name="Salcher M."/>
            <person name="Ghai R."/>
            <person name="Kavagutti S V."/>
        </authorList>
    </citation>
    <scope>NUCLEOTIDE SEQUENCE</scope>
</reference>
<dbReference type="EMBL" id="CAFBQS010000004">
    <property type="protein sequence ID" value="CAB5058001.1"/>
    <property type="molecule type" value="Genomic_DNA"/>
</dbReference>
<evidence type="ECO:0000259" key="1">
    <source>
        <dbReference type="PROSITE" id="PS50853"/>
    </source>
</evidence>
<dbReference type="Gene3D" id="2.60.40.10">
    <property type="entry name" value="Immunoglobulins"/>
    <property type="match status" value="1"/>
</dbReference>
<feature type="domain" description="Fibronectin type-III" evidence="1">
    <location>
        <begin position="338"/>
        <end position="427"/>
    </location>
</feature>
<sequence>MKRAKSISVIVGLLATLLLPLAPTASALTPQSIIAPLQVTYAGATTKVTSTYVPFNDTNLDPKSKFEVNFLTESRTPWPEPAKKAFLRATQIWSYLFESSVTITIDAYWSPLDRGILGNARPGGPKGGGYFKEFPGAPEKNLWYPAALANSLASDKKDQDELNAEITARFNSNPSNVSWYYGIDGKLAQGQFDFLSAVLHELGHGLGIISTETFNDRFGTFANDSPSIFAGFVANEAGRRLSDLSATLPEFSTYVTSPLYWVGSQGTAANNGVKPKLFSPSQYKSGSSVSHLDDELFPKSAVNGLMSSTIDMQQAIHDPGPVVIGMLKDMRGKTPATRISEIRNLHTIPGNKAITLSFDPPEEAIRQEITSYQIKVYPGTQTITVTKSPVTIPKLSPGFPYYFGIIAISNSFQSKEVMSSVVVPEDTWAKKVLDLNSDAQFTASAIYQGKQTLFYTDSKSGYLIMNQFDGKVWKRQIVDGDSTKSGKRNSNLNGALSVCITNPGKKEKLHVFYTDTVEKDLLHANFDGKKWSYETVDGDGPVIQDYRETIRTKTASNVHISNACASTTQGLQVFYRDNSQGILLGATLLKSGWSYEIVDGDKITGGRTDGDVGFHLAAVTTGKKIHLLYDSVLAAPEKKPIQGDIRYATRSTVSPIDWQYTSVESGKREIPVAGFDLGLAVDGSAIRAIWYASSSATISKADRIHWTDLTSPGVISEFIPTSSPVSPISVNGKSAVYGCEDRLCSLDLLTNKSTLANDTAVDKSFSASWVKIKSRDYVFLNVNGKATLLTKPLN</sequence>
<name>A0A6J7TWI7_9ZZZZ</name>
<dbReference type="AlphaFoldDB" id="A0A6J7TWI7"/>
<dbReference type="InterPro" id="IPR013783">
    <property type="entry name" value="Ig-like_fold"/>
</dbReference>
<accession>A0A6J7TWI7</accession>
<dbReference type="InterPro" id="IPR036116">
    <property type="entry name" value="FN3_sf"/>
</dbReference>
<organism evidence="2">
    <name type="scientific">freshwater metagenome</name>
    <dbReference type="NCBI Taxonomy" id="449393"/>
    <lineage>
        <taxon>unclassified sequences</taxon>
        <taxon>metagenomes</taxon>
        <taxon>ecological metagenomes</taxon>
    </lineage>
</organism>
<dbReference type="Pfam" id="PF00041">
    <property type="entry name" value="fn3"/>
    <property type="match status" value="1"/>
</dbReference>
<dbReference type="CDD" id="cd00063">
    <property type="entry name" value="FN3"/>
    <property type="match status" value="1"/>
</dbReference>
<dbReference type="SUPFAM" id="SSF49265">
    <property type="entry name" value="Fibronectin type III"/>
    <property type="match status" value="1"/>
</dbReference>
<protein>
    <submittedName>
        <fullName evidence="2">Unannotated protein</fullName>
    </submittedName>
</protein>
<evidence type="ECO:0000313" key="2">
    <source>
        <dbReference type="EMBL" id="CAB5058001.1"/>
    </source>
</evidence>
<dbReference type="PROSITE" id="PS50853">
    <property type="entry name" value="FN3"/>
    <property type="match status" value="1"/>
</dbReference>
<proteinExistence type="predicted"/>
<dbReference type="SUPFAM" id="SSF89372">
    <property type="entry name" value="Fucose-specific lectin"/>
    <property type="match status" value="1"/>
</dbReference>